<organism evidence="8 9">
    <name type="scientific">Streptococcus downei MFe28</name>
    <dbReference type="NCBI Taxonomy" id="764290"/>
    <lineage>
        <taxon>Bacteria</taxon>
        <taxon>Bacillati</taxon>
        <taxon>Bacillota</taxon>
        <taxon>Bacilli</taxon>
        <taxon>Lactobacillales</taxon>
        <taxon>Streptococcaceae</taxon>
        <taxon>Streptococcus</taxon>
    </lineage>
</organism>
<dbReference type="GO" id="GO:0030170">
    <property type="term" value="F:pyridoxal phosphate binding"/>
    <property type="evidence" value="ECO:0007669"/>
    <property type="project" value="InterPro"/>
</dbReference>
<dbReference type="Pfam" id="PF00155">
    <property type="entry name" value="Aminotran_1_2"/>
    <property type="match status" value="1"/>
</dbReference>
<dbReference type="InterPro" id="IPR015421">
    <property type="entry name" value="PyrdxlP-dep_Trfase_major"/>
</dbReference>
<dbReference type="GO" id="GO:0003700">
    <property type="term" value="F:DNA-binding transcription factor activity"/>
    <property type="evidence" value="ECO:0007669"/>
    <property type="project" value="InterPro"/>
</dbReference>
<keyword evidence="8" id="KW-0808">Transferase</keyword>
<keyword evidence="2 8" id="KW-0032">Aminotransferase</keyword>
<dbReference type="InterPro" id="IPR036388">
    <property type="entry name" value="WH-like_DNA-bd_sf"/>
</dbReference>
<dbReference type="InterPro" id="IPR015424">
    <property type="entry name" value="PyrdxlP-dep_Trfase"/>
</dbReference>
<dbReference type="PANTHER" id="PTHR46577">
    <property type="entry name" value="HTH-TYPE TRANSCRIPTIONAL REGULATORY PROTEIN GABR"/>
    <property type="match status" value="1"/>
</dbReference>
<sequence>MPSKFQMITQSLTQAIQKGQLKKGEKLPSVRQLSQDYKCSKDTAQRALLELKYKKLVYPVPKSGYYVLEGQEQEEESLVINPESYNKLAYQDFKTCLSETLVGRENFLFNYYQQQEGLKQLLNSLQAHLFDQDIYTKVENLVVTSGTQQALYILSQMSFPNQKTKILLEQPTYHRMNNLVRQQQLPYLSIERGFSGLDLDQLEKLFRQEAIKFFYTIPRLSNPLGLSYSPQEKEALVDLAQRYDVYIIEDDYMGDFARSDNLPLHYYDTHERVIYLKSFSTTLFPALRLGLSLLPQDLVADFLAYKKLMDYDTSLIMQQALSLYLDNGMFKKNLSQLQHFFDQRQESAKELCHKLPDKLSYQVSPKNLSIQLPSQVKLGPFRERGLSLLDTACRIDQEESAYLHLANDQSLAREINKVKRVFENLEKIKQ</sequence>
<dbReference type="PROSITE" id="PS50949">
    <property type="entry name" value="HTH_GNTR"/>
    <property type="match status" value="1"/>
</dbReference>
<dbReference type="OrthoDB" id="9802328at2"/>
<keyword evidence="9" id="KW-1185">Reference proteome</keyword>
<dbReference type="PANTHER" id="PTHR46577:SF1">
    <property type="entry name" value="HTH-TYPE TRANSCRIPTIONAL REGULATORY PROTEIN GABR"/>
    <property type="match status" value="1"/>
</dbReference>
<dbReference type="InterPro" id="IPR004839">
    <property type="entry name" value="Aminotransferase_I/II_large"/>
</dbReference>
<accession>A0A380JDY4</accession>
<dbReference type="RefSeq" id="WP_115325041.1">
    <property type="nucleotide sequence ID" value="NZ_UHFA01000002.1"/>
</dbReference>
<keyword evidence="4" id="KW-0805">Transcription regulation</keyword>
<keyword evidence="6" id="KW-0804">Transcription</keyword>
<dbReference type="Pfam" id="PF00392">
    <property type="entry name" value="GntR"/>
    <property type="match status" value="1"/>
</dbReference>
<dbReference type="Gene3D" id="3.40.640.10">
    <property type="entry name" value="Type I PLP-dependent aspartate aminotransferase-like (Major domain)"/>
    <property type="match status" value="1"/>
</dbReference>
<dbReference type="GO" id="GO:0008483">
    <property type="term" value="F:transaminase activity"/>
    <property type="evidence" value="ECO:0007669"/>
    <property type="project" value="UniProtKB-KW"/>
</dbReference>
<evidence type="ECO:0000256" key="3">
    <source>
        <dbReference type="ARBA" id="ARBA00022898"/>
    </source>
</evidence>
<evidence type="ECO:0000256" key="4">
    <source>
        <dbReference type="ARBA" id="ARBA00023015"/>
    </source>
</evidence>
<dbReference type="SUPFAM" id="SSF53383">
    <property type="entry name" value="PLP-dependent transferases"/>
    <property type="match status" value="1"/>
</dbReference>
<evidence type="ECO:0000256" key="5">
    <source>
        <dbReference type="ARBA" id="ARBA00023125"/>
    </source>
</evidence>
<dbReference type="CDD" id="cd00609">
    <property type="entry name" value="AAT_like"/>
    <property type="match status" value="1"/>
</dbReference>
<dbReference type="SMART" id="SM00345">
    <property type="entry name" value="HTH_GNTR"/>
    <property type="match status" value="1"/>
</dbReference>
<dbReference type="InterPro" id="IPR000524">
    <property type="entry name" value="Tscrpt_reg_HTH_GntR"/>
</dbReference>
<evidence type="ECO:0000259" key="7">
    <source>
        <dbReference type="PROSITE" id="PS50949"/>
    </source>
</evidence>
<keyword evidence="5" id="KW-0238">DNA-binding</keyword>
<reference evidence="8 9" key="1">
    <citation type="submission" date="2018-06" db="EMBL/GenBank/DDBJ databases">
        <authorList>
            <consortium name="Pathogen Informatics"/>
            <person name="Doyle S."/>
        </authorList>
    </citation>
    <scope>NUCLEOTIDE SEQUENCE [LARGE SCALE GENOMIC DNA]</scope>
    <source>
        <strain evidence="9">NCTC 11391</strain>
    </source>
</reference>
<keyword evidence="3" id="KW-0663">Pyridoxal phosphate</keyword>
<dbReference type="EMBL" id="UHFA01000002">
    <property type="protein sequence ID" value="SUN36222.1"/>
    <property type="molecule type" value="Genomic_DNA"/>
</dbReference>
<feature type="domain" description="HTH gntR-type" evidence="7">
    <location>
        <begin position="2"/>
        <end position="70"/>
    </location>
</feature>
<gene>
    <name evidence="8" type="primary">yjiR</name>
    <name evidence="8" type="ORF">NCTC11391_01267</name>
</gene>
<name>A0A380JDY4_STRDO</name>
<dbReference type="SUPFAM" id="SSF46785">
    <property type="entry name" value="Winged helix' DNA-binding domain"/>
    <property type="match status" value="1"/>
</dbReference>
<proteinExistence type="inferred from homology"/>
<dbReference type="InterPro" id="IPR036390">
    <property type="entry name" value="WH_DNA-bd_sf"/>
</dbReference>
<evidence type="ECO:0000256" key="1">
    <source>
        <dbReference type="ARBA" id="ARBA00005384"/>
    </source>
</evidence>
<evidence type="ECO:0000313" key="8">
    <source>
        <dbReference type="EMBL" id="SUN36222.1"/>
    </source>
</evidence>
<dbReference type="Gene3D" id="1.10.10.10">
    <property type="entry name" value="Winged helix-like DNA-binding domain superfamily/Winged helix DNA-binding domain"/>
    <property type="match status" value="1"/>
</dbReference>
<dbReference type="InterPro" id="IPR051446">
    <property type="entry name" value="HTH_trans_reg/aminotransferase"/>
</dbReference>
<evidence type="ECO:0000256" key="2">
    <source>
        <dbReference type="ARBA" id="ARBA00022576"/>
    </source>
</evidence>
<protein>
    <submittedName>
        <fullName evidence="8">GntR family aminotransferase</fullName>
    </submittedName>
</protein>
<dbReference type="GO" id="GO:0003677">
    <property type="term" value="F:DNA binding"/>
    <property type="evidence" value="ECO:0007669"/>
    <property type="project" value="UniProtKB-KW"/>
</dbReference>
<dbReference type="CDD" id="cd07377">
    <property type="entry name" value="WHTH_GntR"/>
    <property type="match status" value="1"/>
</dbReference>
<comment type="similarity">
    <text evidence="1">In the C-terminal section; belongs to the class-I pyridoxal-phosphate-dependent aminotransferase family.</text>
</comment>
<dbReference type="Proteomes" id="UP000254082">
    <property type="component" value="Unassembled WGS sequence"/>
</dbReference>
<evidence type="ECO:0000256" key="6">
    <source>
        <dbReference type="ARBA" id="ARBA00023163"/>
    </source>
</evidence>
<evidence type="ECO:0000313" key="9">
    <source>
        <dbReference type="Proteomes" id="UP000254082"/>
    </source>
</evidence>
<dbReference type="AlphaFoldDB" id="A0A380JDY4"/>